<keyword evidence="11" id="KW-1185">Reference proteome</keyword>
<gene>
    <name evidence="8" type="primary">murJ</name>
    <name evidence="10" type="ORF">Bccel_1529</name>
</gene>
<feature type="transmembrane region" description="Helical" evidence="8">
    <location>
        <begin position="445"/>
        <end position="466"/>
    </location>
</feature>
<reference evidence="11" key="1">
    <citation type="submission" date="2015-07" db="EMBL/GenBank/DDBJ databases">
        <title>Near-Complete Genome Sequence of the Cellulolytic Bacterium Bacteroides (Pseudobacteroides) cellulosolvens ATCC 35603.</title>
        <authorList>
            <person name="Dassa B."/>
            <person name="Utturkar S.M."/>
            <person name="Klingeman D.M."/>
            <person name="Hurt R.A."/>
            <person name="Keller M."/>
            <person name="Xu J."/>
            <person name="Reddy Y.H.K."/>
            <person name="Borovok I."/>
            <person name="Grinberg I.R."/>
            <person name="Lamed R."/>
            <person name="Zhivin O."/>
            <person name="Bayer E.A."/>
            <person name="Brown S.D."/>
        </authorList>
    </citation>
    <scope>NUCLEOTIDE SEQUENCE [LARGE SCALE GENOMIC DNA]</scope>
    <source>
        <strain evidence="11">DSM 2933</strain>
    </source>
</reference>
<evidence type="ECO:0000256" key="1">
    <source>
        <dbReference type="ARBA" id="ARBA00004651"/>
    </source>
</evidence>
<dbReference type="UniPathway" id="UPA00219"/>
<dbReference type="PATRIC" id="fig|398512.5.peg.1589"/>
<evidence type="ECO:0000256" key="3">
    <source>
        <dbReference type="ARBA" id="ARBA00022692"/>
    </source>
</evidence>
<dbReference type="STRING" id="398512.Bccel_1529"/>
<protein>
    <recommendedName>
        <fullName evidence="8">Probable lipid II flippase MurJ</fullName>
    </recommendedName>
</protein>
<keyword evidence="6 8" id="KW-1133">Transmembrane helix</keyword>
<sequence>MSPVQKKKLTKTALIVMMSIVLSRITGFLREILIPNILGTNEVGDAYVIAFRITGLMYDLLVGGAIAAALIPVLSGYLARDEEEEGWKAVSTFLNIVFIAMIFTCALGVIFAPQIVSFSNDVFNMNLKSLGLAVRLTRILFPSVAFLMLAGITNGILNSYNKFAAAAYGPSIYNIGSALSILLLSRFGVEAVAVGVMASSIIYFLYQFAFGFKNFKFYKLSFFWKHVGFKKMFALAVPSLASSSIVQINIIITTFFVPFFGTGNVTAFQTADRIWQMPYGVFAQGMGIAMLPMLSANLAIGEIAQYKNTLLKGLKTVLFLTVPSAIAFVVLKDPVISIFKLSKKFSDFAAMNAGNILMFFSIALITQSVVTILNRAFYADNDAKTPLFIGISTILLNIVLSYVLRHTSMGVAGMALAYSVASTVNAILLMLTLNRKMKGIYIDKIILFILKVIPSALLMGAVLYAVNSVIEFSNYSKIIQFVILAIYVIIGAIIYFTAALMLKIDEAQNAVNSIKIKAKKVFKY</sequence>
<feature type="transmembrane region" description="Helical" evidence="8">
    <location>
        <begin position="313"/>
        <end position="331"/>
    </location>
</feature>
<dbReference type="OrthoDB" id="9804143at2"/>
<feature type="transmembrane region" description="Helical" evidence="8">
    <location>
        <begin position="191"/>
        <end position="212"/>
    </location>
</feature>
<comment type="subcellular location">
    <subcellularLocation>
        <location evidence="1 8">Cell membrane</location>
        <topology evidence="1 8">Multi-pass membrane protein</topology>
    </subcellularLocation>
</comment>
<feature type="transmembrane region" description="Helical" evidence="8">
    <location>
        <begin position="385"/>
        <end position="404"/>
    </location>
</feature>
<keyword evidence="3 8" id="KW-0812">Transmembrane</keyword>
<comment type="pathway">
    <text evidence="8">Cell wall biogenesis; peptidoglycan biosynthesis.</text>
</comment>
<dbReference type="GO" id="GO:0005886">
    <property type="term" value="C:plasma membrane"/>
    <property type="evidence" value="ECO:0007669"/>
    <property type="project" value="UniProtKB-SubCell"/>
</dbReference>
<dbReference type="InterPro" id="IPR051050">
    <property type="entry name" value="Lipid_II_flippase_MurJ/MviN"/>
</dbReference>
<dbReference type="GO" id="GO:0015648">
    <property type="term" value="F:lipid-linked peptidoglycan transporter activity"/>
    <property type="evidence" value="ECO:0007669"/>
    <property type="project" value="UniProtKB-UniRule"/>
</dbReference>
<comment type="function">
    <text evidence="8 9">Involved in peptidoglycan biosynthesis. Transports lipid-linked peptidoglycan precursors from the inner to the outer leaflet of the cytoplasmic membrane.</text>
</comment>
<feature type="transmembrane region" description="Helical" evidence="8">
    <location>
        <begin position="136"/>
        <end position="157"/>
    </location>
</feature>
<accession>A0A0L6JLL8</accession>
<dbReference type="GO" id="GO:0008360">
    <property type="term" value="P:regulation of cell shape"/>
    <property type="evidence" value="ECO:0007669"/>
    <property type="project" value="UniProtKB-UniRule"/>
</dbReference>
<dbReference type="CDD" id="cd13123">
    <property type="entry name" value="MATE_MurJ_like"/>
    <property type="match status" value="1"/>
</dbReference>
<dbReference type="Proteomes" id="UP000036923">
    <property type="component" value="Unassembled WGS sequence"/>
</dbReference>
<dbReference type="GO" id="GO:0009252">
    <property type="term" value="P:peptidoglycan biosynthetic process"/>
    <property type="evidence" value="ECO:0007669"/>
    <property type="project" value="UniProtKB-UniRule"/>
</dbReference>
<evidence type="ECO:0000256" key="2">
    <source>
        <dbReference type="ARBA" id="ARBA00022475"/>
    </source>
</evidence>
<feature type="transmembrane region" description="Helical" evidence="8">
    <location>
        <begin position="49"/>
        <end position="71"/>
    </location>
</feature>
<feature type="transmembrane region" description="Helical" evidence="8">
    <location>
        <begin position="478"/>
        <end position="502"/>
    </location>
</feature>
<evidence type="ECO:0000313" key="10">
    <source>
        <dbReference type="EMBL" id="KNY26267.1"/>
    </source>
</evidence>
<keyword evidence="8 9" id="KW-0961">Cell wall biogenesis/degradation</keyword>
<feature type="transmembrane region" description="Helical" evidence="8">
    <location>
        <begin position="351"/>
        <end position="373"/>
    </location>
</feature>
<dbReference type="GO" id="GO:0071555">
    <property type="term" value="P:cell wall organization"/>
    <property type="evidence" value="ECO:0007669"/>
    <property type="project" value="UniProtKB-UniRule"/>
</dbReference>
<evidence type="ECO:0000256" key="4">
    <source>
        <dbReference type="ARBA" id="ARBA00022960"/>
    </source>
</evidence>
<name>A0A0L6JLL8_9FIRM</name>
<feature type="transmembrane region" description="Helical" evidence="8">
    <location>
        <begin position="164"/>
        <end position="185"/>
    </location>
</feature>
<evidence type="ECO:0000256" key="8">
    <source>
        <dbReference type="HAMAP-Rule" id="MF_02078"/>
    </source>
</evidence>
<evidence type="ECO:0000256" key="5">
    <source>
        <dbReference type="ARBA" id="ARBA00022984"/>
    </source>
</evidence>
<feature type="transmembrane region" description="Helical" evidence="8">
    <location>
        <begin position="233"/>
        <end position="261"/>
    </location>
</feature>
<proteinExistence type="inferred from homology"/>
<dbReference type="InterPro" id="IPR004268">
    <property type="entry name" value="MurJ"/>
</dbReference>
<dbReference type="PANTHER" id="PTHR47019:SF1">
    <property type="entry name" value="LIPID II FLIPPASE MURJ"/>
    <property type="match status" value="1"/>
</dbReference>
<evidence type="ECO:0000313" key="11">
    <source>
        <dbReference type="Proteomes" id="UP000036923"/>
    </source>
</evidence>
<dbReference type="PANTHER" id="PTHR47019">
    <property type="entry name" value="LIPID II FLIPPASE MURJ"/>
    <property type="match status" value="1"/>
</dbReference>
<dbReference type="RefSeq" id="WP_036942306.1">
    <property type="nucleotide sequence ID" value="NZ_JQKC01000018.1"/>
</dbReference>
<comment type="caution">
    <text evidence="10">The sequence shown here is derived from an EMBL/GenBank/DDBJ whole genome shotgun (WGS) entry which is preliminary data.</text>
</comment>
<keyword evidence="4 8" id="KW-0133">Cell shape</keyword>
<evidence type="ECO:0000256" key="7">
    <source>
        <dbReference type="ARBA" id="ARBA00023136"/>
    </source>
</evidence>
<feature type="transmembrane region" description="Helical" evidence="8">
    <location>
        <begin position="12"/>
        <end position="29"/>
    </location>
</feature>
<keyword evidence="7 8" id="KW-0472">Membrane</keyword>
<comment type="similarity">
    <text evidence="8 9">Belongs to the MurJ/MviN family.</text>
</comment>
<keyword evidence="2 8" id="KW-1003">Cell membrane</keyword>
<feature type="transmembrane region" description="Helical" evidence="8">
    <location>
        <begin position="410"/>
        <end position="433"/>
    </location>
</feature>
<dbReference type="PIRSF" id="PIRSF002869">
    <property type="entry name" value="MviN"/>
    <property type="match status" value="1"/>
</dbReference>
<dbReference type="AlphaFoldDB" id="A0A0L6JLL8"/>
<dbReference type="GO" id="GO:0034204">
    <property type="term" value="P:lipid translocation"/>
    <property type="evidence" value="ECO:0007669"/>
    <property type="project" value="TreeGrafter"/>
</dbReference>
<dbReference type="Pfam" id="PF03023">
    <property type="entry name" value="MurJ"/>
    <property type="match status" value="1"/>
</dbReference>
<dbReference type="NCBIfam" id="TIGR01695">
    <property type="entry name" value="murJ_mviN"/>
    <property type="match status" value="1"/>
</dbReference>
<keyword evidence="8 9" id="KW-0813">Transport</keyword>
<dbReference type="EMBL" id="LGTC01000001">
    <property type="protein sequence ID" value="KNY26267.1"/>
    <property type="molecule type" value="Genomic_DNA"/>
</dbReference>
<evidence type="ECO:0000256" key="9">
    <source>
        <dbReference type="PIRNR" id="PIRNR002869"/>
    </source>
</evidence>
<evidence type="ECO:0000256" key="6">
    <source>
        <dbReference type="ARBA" id="ARBA00022989"/>
    </source>
</evidence>
<organism evidence="10 11">
    <name type="scientific">Pseudobacteroides cellulosolvens ATCC 35603 = DSM 2933</name>
    <dbReference type="NCBI Taxonomy" id="398512"/>
    <lineage>
        <taxon>Bacteria</taxon>
        <taxon>Bacillati</taxon>
        <taxon>Bacillota</taxon>
        <taxon>Clostridia</taxon>
        <taxon>Eubacteriales</taxon>
        <taxon>Oscillospiraceae</taxon>
        <taxon>Pseudobacteroides</taxon>
    </lineage>
</organism>
<dbReference type="HAMAP" id="MF_02078">
    <property type="entry name" value="MurJ_MviN"/>
    <property type="match status" value="1"/>
</dbReference>
<dbReference type="PRINTS" id="PR01806">
    <property type="entry name" value="VIRFACTRMVIN"/>
</dbReference>
<dbReference type="eggNOG" id="COG0728">
    <property type="taxonomic scope" value="Bacteria"/>
</dbReference>
<keyword evidence="5 8" id="KW-0573">Peptidoglycan synthesis</keyword>
<feature type="transmembrane region" description="Helical" evidence="8">
    <location>
        <begin position="92"/>
        <end position="116"/>
    </location>
</feature>
<feature type="transmembrane region" description="Helical" evidence="8">
    <location>
        <begin position="281"/>
        <end position="301"/>
    </location>
</feature>